<name>A0A953HQ63_9BACT</name>
<comment type="subcellular location">
    <subcellularLocation>
        <location evidence="1">Secreted</location>
    </subcellularLocation>
</comment>
<dbReference type="GO" id="GO:0020037">
    <property type="term" value="F:heme binding"/>
    <property type="evidence" value="ECO:0007669"/>
    <property type="project" value="InterPro"/>
</dbReference>
<dbReference type="GO" id="GO:0004601">
    <property type="term" value="F:peroxidase activity"/>
    <property type="evidence" value="ECO:0007669"/>
    <property type="project" value="InterPro"/>
</dbReference>
<dbReference type="GO" id="GO:0005576">
    <property type="term" value="C:extracellular region"/>
    <property type="evidence" value="ECO:0007669"/>
    <property type="project" value="UniProtKB-SubCell"/>
</dbReference>
<dbReference type="InterPro" id="IPR019791">
    <property type="entry name" value="Haem_peroxidase_animal"/>
</dbReference>
<dbReference type="PANTHER" id="PTHR11475:SF4">
    <property type="entry name" value="CHORION PEROXIDASE"/>
    <property type="match status" value="1"/>
</dbReference>
<dbReference type="Proteomes" id="UP000753961">
    <property type="component" value="Unassembled WGS sequence"/>
</dbReference>
<dbReference type="RefSeq" id="WP_222581273.1">
    <property type="nucleotide sequence ID" value="NZ_JAHVHU010000017.1"/>
</dbReference>
<dbReference type="AlphaFoldDB" id="A0A953HQ63"/>
<dbReference type="PRINTS" id="PR00457">
    <property type="entry name" value="ANPEROXIDASE"/>
</dbReference>
<organism evidence="5 6">
    <name type="scientific">Membranihabitans marinus</name>
    <dbReference type="NCBI Taxonomy" id="1227546"/>
    <lineage>
        <taxon>Bacteria</taxon>
        <taxon>Pseudomonadati</taxon>
        <taxon>Bacteroidota</taxon>
        <taxon>Saprospiria</taxon>
        <taxon>Saprospirales</taxon>
        <taxon>Saprospiraceae</taxon>
        <taxon>Membranihabitans</taxon>
    </lineage>
</organism>
<dbReference type="InterPro" id="IPR026444">
    <property type="entry name" value="Secre_tail"/>
</dbReference>
<dbReference type="Pfam" id="PF03098">
    <property type="entry name" value="An_peroxidase"/>
    <property type="match status" value="1"/>
</dbReference>
<dbReference type="Gene3D" id="1.10.640.10">
    <property type="entry name" value="Haem peroxidase domain superfamily, animal type"/>
    <property type="match status" value="1"/>
</dbReference>
<keyword evidence="2" id="KW-0964">Secreted</keyword>
<evidence type="ECO:0000256" key="1">
    <source>
        <dbReference type="ARBA" id="ARBA00004613"/>
    </source>
</evidence>
<accession>A0A953HQ63</accession>
<dbReference type="SUPFAM" id="SSF48113">
    <property type="entry name" value="Heme-dependent peroxidases"/>
    <property type="match status" value="1"/>
</dbReference>
<protein>
    <submittedName>
        <fullName evidence="5">T9SS type A sorting domain-containing protein</fullName>
    </submittedName>
</protein>
<keyword evidence="3" id="KW-0325">Glycoprotein</keyword>
<feature type="chain" id="PRO_5037441206" evidence="4">
    <location>
        <begin position="23"/>
        <end position="636"/>
    </location>
</feature>
<keyword evidence="4" id="KW-0732">Signal</keyword>
<keyword evidence="6" id="KW-1185">Reference proteome</keyword>
<feature type="signal peptide" evidence="4">
    <location>
        <begin position="1"/>
        <end position="22"/>
    </location>
</feature>
<dbReference type="PANTHER" id="PTHR11475">
    <property type="entry name" value="OXIDASE/PEROXIDASE"/>
    <property type="match status" value="1"/>
</dbReference>
<evidence type="ECO:0000313" key="6">
    <source>
        <dbReference type="Proteomes" id="UP000753961"/>
    </source>
</evidence>
<evidence type="ECO:0000313" key="5">
    <source>
        <dbReference type="EMBL" id="MBY5959737.1"/>
    </source>
</evidence>
<dbReference type="PROSITE" id="PS50292">
    <property type="entry name" value="PEROXIDASE_3"/>
    <property type="match status" value="1"/>
</dbReference>
<reference evidence="5" key="1">
    <citation type="submission" date="2021-06" db="EMBL/GenBank/DDBJ databases">
        <title>44 bacteria genomes isolated from Dapeng, Shenzhen.</title>
        <authorList>
            <person name="Zheng W."/>
            <person name="Yu S."/>
            <person name="Huang Y."/>
        </authorList>
    </citation>
    <scope>NUCLEOTIDE SEQUENCE</scope>
    <source>
        <strain evidence="5">DP5N28-2</strain>
    </source>
</reference>
<dbReference type="NCBIfam" id="TIGR04183">
    <property type="entry name" value="Por_Secre_tail"/>
    <property type="match status" value="1"/>
</dbReference>
<sequence>MNVSKHYAIIAFVLSIVASVNAQPVRSIDGRGNNLKNPSYGASYQPVRVLTSLDYSNGINSPAGWNRTNARTVSNELFDARQSPAQKSMMTSLVWAFGKFIEHDIAYLERNNTDQVHVKIPECDQFLDPECSGAQYLVFPRVTPIQGTGNTLENPRNVANLNTSWIDGSTIYGSDSLTAGWLRSGKNGQLKMSQGSMLPFNTRTGTLNGAADPDAPRMSMPISGENRHFIAGDPRANENLVVLALHTLFVREHNRICDELIQNSPGLTDQQVYEKARSIVVGTIQNIVFNEWLPAIGVELGPYRGYNPEINPTISNEFCAAGFKIWNTLQTNHIPLMDDQCRPHRLGSLQFNDLMYNPLYILKTNLTPLFKGLAVTQQLERDEHVIDEIRNFDYKRNGIQIKSDWITKDIIRGRERGIPHYNALRRELGLAAAESFSEITSDKNIQAKLATVYQDDINNIDAWVGLILEDPYPHSILGETMSMILTDQFSRLRHGDRFYFENDPMLSEQDRRAVRQTFLADVIRRNTGLTFLQDEVFTYQLHCLEAEVSKNHMAGLVFPNPVGKEMDLSVFSRKKGRASMVIRSTLGNVIDQSFIDLTPGLNLLHCAVDKNLSAGLYVIQITQGQSVGVIKFIKSN</sequence>
<dbReference type="EMBL" id="JAHVHU010000017">
    <property type="protein sequence ID" value="MBY5959737.1"/>
    <property type="molecule type" value="Genomic_DNA"/>
</dbReference>
<dbReference type="GO" id="GO:0006979">
    <property type="term" value="P:response to oxidative stress"/>
    <property type="evidence" value="ECO:0007669"/>
    <property type="project" value="InterPro"/>
</dbReference>
<dbReference type="InterPro" id="IPR037120">
    <property type="entry name" value="Haem_peroxidase_sf_animal"/>
</dbReference>
<evidence type="ECO:0000256" key="3">
    <source>
        <dbReference type="ARBA" id="ARBA00023180"/>
    </source>
</evidence>
<dbReference type="InterPro" id="IPR010255">
    <property type="entry name" value="Haem_peroxidase_sf"/>
</dbReference>
<evidence type="ECO:0000256" key="2">
    <source>
        <dbReference type="ARBA" id="ARBA00022525"/>
    </source>
</evidence>
<comment type="caution">
    <text evidence="5">The sequence shown here is derived from an EMBL/GenBank/DDBJ whole genome shotgun (WGS) entry which is preliminary data.</text>
</comment>
<proteinExistence type="predicted"/>
<gene>
    <name evidence="5" type="ORF">KUV50_16405</name>
</gene>
<evidence type="ECO:0000256" key="4">
    <source>
        <dbReference type="SAM" id="SignalP"/>
    </source>
</evidence>